<organism evidence="3 4">
    <name type="scientific">Marinomonas phaeophyticola</name>
    <dbReference type="NCBI Taxonomy" id="3004091"/>
    <lineage>
        <taxon>Bacteria</taxon>
        <taxon>Pseudomonadati</taxon>
        <taxon>Pseudomonadota</taxon>
        <taxon>Gammaproteobacteria</taxon>
        <taxon>Oceanospirillales</taxon>
        <taxon>Oceanospirillaceae</taxon>
        <taxon>Marinomonas</taxon>
    </lineage>
</organism>
<comment type="caution">
    <text evidence="3">The sequence shown here is derived from an EMBL/GenBank/DDBJ whole genome shotgun (WGS) entry which is preliminary data.</text>
</comment>
<dbReference type="RefSeq" id="WP_269125638.1">
    <property type="nucleotide sequence ID" value="NZ_JAPUBN010000017.1"/>
</dbReference>
<reference evidence="3" key="1">
    <citation type="submission" date="2022-12" db="EMBL/GenBank/DDBJ databases">
        <title>Marinomonas 15G1-11 sp. nov, isolated from marine algae.</title>
        <authorList>
            <person name="Butt M."/>
            <person name="Choi D.G."/>
            <person name="Kim J.M."/>
            <person name="Lee J.K."/>
            <person name="Baek J.H."/>
            <person name="Jeon C.O."/>
        </authorList>
    </citation>
    <scope>NUCLEOTIDE SEQUENCE</scope>
    <source>
        <strain evidence="3">15G1-11</strain>
    </source>
</reference>
<dbReference type="InterPro" id="IPR050961">
    <property type="entry name" value="BolA/IbaG_stress_morph_reg"/>
</dbReference>
<proteinExistence type="inferred from homology"/>
<sequence>MTANTIKNEILTALNNALNYDSIALDNESYKHNVPEGSESHFKLLLVSEIFEGKRLVQRHQLIYKALSDVMPKFHALAMHLHTPEEWALKKETVPDSPNCHGGE</sequence>
<evidence type="ECO:0000313" key="3">
    <source>
        <dbReference type="EMBL" id="MCZ2722197.1"/>
    </source>
</evidence>
<dbReference type="InterPro" id="IPR002634">
    <property type="entry name" value="BolA"/>
</dbReference>
<evidence type="ECO:0000313" key="4">
    <source>
        <dbReference type="Proteomes" id="UP001149719"/>
    </source>
</evidence>
<dbReference type="PANTHER" id="PTHR46229">
    <property type="entry name" value="BOLA TRANSCRIPTION REGULATOR"/>
    <property type="match status" value="1"/>
</dbReference>
<dbReference type="PIRSF" id="PIRSF003113">
    <property type="entry name" value="BolA"/>
    <property type="match status" value="1"/>
</dbReference>
<dbReference type="SUPFAM" id="SSF82657">
    <property type="entry name" value="BolA-like"/>
    <property type="match status" value="1"/>
</dbReference>
<dbReference type="InterPro" id="IPR036065">
    <property type="entry name" value="BolA-like_sf"/>
</dbReference>
<accession>A0ABT4JUZ7</accession>
<keyword evidence="4" id="KW-1185">Reference proteome</keyword>
<evidence type="ECO:0000256" key="1">
    <source>
        <dbReference type="ARBA" id="ARBA00005578"/>
    </source>
</evidence>
<protein>
    <submittedName>
        <fullName evidence="3">BolA/IbaG family iron-sulfur metabolism protein</fullName>
    </submittedName>
</protein>
<dbReference type="PANTHER" id="PTHR46229:SF2">
    <property type="entry name" value="BOLA-LIKE PROTEIN 1"/>
    <property type="match status" value="1"/>
</dbReference>
<dbReference type="Gene3D" id="3.30.300.90">
    <property type="entry name" value="BolA-like"/>
    <property type="match status" value="1"/>
</dbReference>
<comment type="similarity">
    <text evidence="1 2">Belongs to the BolA/IbaG family.</text>
</comment>
<dbReference type="Proteomes" id="UP001149719">
    <property type="component" value="Unassembled WGS sequence"/>
</dbReference>
<evidence type="ECO:0000256" key="2">
    <source>
        <dbReference type="RuleBase" id="RU003860"/>
    </source>
</evidence>
<dbReference type="EMBL" id="JAPUBN010000017">
    <property type="protein sequence ID" value="MCZ2722197.1"/>
    <property type="molecule type" value="Genomic_DNA"/>
</dbReference>
<gene>
    <name evidence="3" type="ORF">O1D97_11250</name>
</gene>
<name>A0ABT4JUZ7_9GAMM</name>
<dbReference type="Pfam" id="PF01722">
    <property type="entry name" value="BolA"/>
    <property type="match status" value="1"/>
</dbReference>